<dbReference type="AlphaFoldDB" id="Q2FQU8"/>
<feature type="domain" description="Archaeal Type IV pilin N-terminal" evidence="2">
    <location>
        <begin position="7"/>
        <end position="79"/>
    </location>
</feature>
<dbReference type="Pfam" id="PF07790">
    <property type="entry name" value="Pilin_N"/>
    <property type="match status" value="1"/>
</dbReference>
<dbReference type="InParanoid" id="Q2FQU8"/>
<keyword evidence="1" id="KW-1133">Transmembrane helix</keyword>
<evidence type="ECO:0000313" key="3">
    <source>
        <dbReference type="EMBL" id="ABD40070.1"/>
    </source>
</evidence>
<dbReference type="HOGENOM" id="CLU_092288_0_0_2"/>
<dbReference type="eggNOG" id="arCOG02421">
    <property type="taxonomic scope" value="Archaea"/>
</dbReference>
<dbReference type="Proteomes" id="UP000001941">
    <property type="component" value="Chromosome"/>
</dbReference>
<sequence length="232" mass="24628">MIRKDCAVSPVVGVLLMLVVTIIIAAVVSGFAGGLAGSQEKAPQASFEVKAGSQDGQLEISFEHLGGDPILTKDCELITFLTLPNGTVVKHVQTPSSPLGRGNTNPVAMYSRGPHLTDPQKYAYPCNPIGADVTLGTGWVLSGTDTLGTAENPAWFGKAVWLPGDVARTYHTNMTANILGLVSNPQPGTDAEYSAATAILNDAYTKNSNVEIKLLHKPSEKYILDKKIVLRK</sequence>
<dbReference type="OrthoDB" id="118020at2157"/>
<dbReference type="RefSeq" id="WP_011447365.1">
    <property type="nucleotide sequence ID" value="NC_007796.1"/>
</dbReference>
<dbReference type="InterPro" id="IPR013373">
    <property type="entry name" value="Flagellin/pilin_N_arc"/>
</dbReference>
<keyword evidence="1" id="KW-0812">Transmembrane</keyword>
<dbReference type="KEGG" id="mhu:Mhun_0299"/>
<dbReference type="EnsemblBacteria" id="ABD40070">
    <property type="protein sequence ID" value="ABD40070"/>
    <property type="gene ID" value="Mhun_0299"/>
</dbReference>
<gene>
    <name evidence="3" type="ordered locus">Mhun_0299</name>
</gene>
<protein>
    <recommendedName>
        <fullName evidence="2">Archaeal Type IV pilin N-terminal domain-containing protein</fullName>
    </recommendedName>
</protein>
<dbReference type="GeneID" id="62701784"/>
<organism evidence="3 4">
    <name type="scientific">Methanospirillum hungatei JF-1 (strain ATCC 27890 / DSM 864 / NBRC 100397 / JF-1)</name>
    <dbReference type="NCBI Taxonomy" id="323259"/>
    <lineage>
        <taxon>Archaea</taxon>
        <taxon>Methanobacteriati</taxon>
        <taxon>Methanobacteriota</taxon>
        <taxon>Stenosarchaea group</taxon>
        <taxon>Methanomicrobia</taxon>
        <taxon>Methanomicrobiales</taxon>
        <taxon>Methanospirillaceae</taxon>
        <taxon>Methanospirillum</taxon>
    </lineage>
</organism>
<keyword evidence="4" id="KW-1185">Reference proteome</keyword>
<evidence type="ECO:0000259" key="2">
    <source>
        <dbReference type="Pfam" id="PF07790"/>
    </source>
</evidence>
<evidence type="ECO:0000313" key="4">
    <source>
        <dbReference type="Proteomes" id="UP000001941"/>
    </source>
</evidence>
<proteinExistence type="predicted"/>
<feature type="transmembrane region" description="Helical" evidence="1">
    <location>
        <begin position="12"/>
        <end position="36"/>
    </location>
</feature>
<dbReference type="STRING" id="323259.Mhun_0299"/>
<accession>Q2FQU8</accession>
<keyword evidence="1" id="KW-0472">Membrane</keyword>
<name>Q2FQU8_METHJ</name>
<dbReference type="EMBL" id="CP000254">
    <property type="protein sequence ID" value="ABD40070.1"/>
    <property type="molecule type" value="Genomic_DNA"/>
</dbReference>
<dbReference type="NCBIfam" id="TIGR02537">
    <property type="entry name" value="arch_flag_Nterm"/>
    <property type="match status" value="1"/>
</dbReference>
<dbReference type="InterPro" id="IPR012859">
    <property type="entry name" value="Pilin_N_archaeal"/>
</dbReference>
<evidence type="ECO:0000256" key="1">
    <source>
        <dbReference type="SAM" id="Phobius"/>
    </source>
</evidence>
<reference evidence="4" key="1">
    <citation type="journal article" date="2016" name="Stand. Genomic Sci.">
        <title>Complete genome sequence of Methanospirillum hungatei type strain JF1.</title>
        <authorList>
            <person name="Gunsalus R.P."/>
            <person name="Cook L.E."/>
            <person name="Crable B."/>
            <person name="Rohlin L."/>
            <person name="McDonald E."/>
            <person name="Mouttaki H."/>
            <person name="Sieber J.R."/>
            <person name="Poweleit N."/>
            <person name="Zhou H."/>
            <person name="Lapidus A.L."/>
            <person name="Daligault H.E."/>
            <person name="Land M."/>
            <person name="Gilna P."/>
            <person name="Ivanova N."/>
            <person name="Kyrpides N."/>
            <person name="Culley D.E."/>
            <person name="McInerney M.J."/>
        </authorList>
    </citation>
    <scope>NUCLEOTIDE SEQUENCE [LARGE SCALE GENOMIC DNA]</scope>
    <source>
        <strain evidence="4">ATCC 27890 / DSM 864 / NBRC 100397 / JF-1</strain>
    </source>
</reference>